<sequence>MKISRALVLALFLAAISAMAAGAVTVAEVIQSGGEYRGKIATLLLPHGWKKGTFDTDRWLDFKAPTGKITTKTLRFSQEILYSHSPEEFQQKIAAAAEKAGAPLQSALIDDIPFTFYVTPSKYQDKRVPGTQYDMILWADWPRKEEPAHNEFRDAMNISILERPLLGPDAQTALKPEQIGELLRKGILPDVETMAILQSIAFADGPAKRYHARFAAIRRQAQEQKDAAAAVTRLIAVGRLAGTWVPAELRVNGRTLTGAEMEEAAAGRLRTVTFSTDGTYRFEPRDETWKPDGKGGYTLGDMSGRLWVENNGLVNFRDADGYHFVFRKLPNEFPSDPELLAAAVGEWTPVELIAGGKDAMGDELERAARLARAPLTPLSVRADGTLFDGKKFGSWKLENNSFVMTFENYQFVLRGAHIENLVADGARVIYARQGEERRFKSVFMSELLAAEAAAAESEPLVGRWEPASVTKNGEEMPKGITSDNYRANARPIWIRSDGTVSADNRDCGMWRNEGGVYAFDLKNLLGKAEIKFENGKLTRGFSGGVVVIYKKLPFALE</sequence>
<gene>
    <name evidence="2" type="ORF">FYJ74_02470</name>
</gene>
<evidence type="ECO:0000313" key="2">
    <source>
        <dbReference type="EMBL" id="MST54917.1"/>
    </source>
</evidence>
<evidence type="ECO:0000313" key="3">
    <source>
        <dbReference type="Proteomes" id="UP000473699"/>
    </source>
</evidence>
<accession>A0A6L5YBK9</accession>
<comment type="caution">
    <text evidence="2">The sequence shown here is derived from an EMBL/GenBank/DDBJ whole genome shotgun (WGS) entry which is preliminary data.</text>
</comment>
<dbReference type="RefSeq" id="WP_154528029.1">
    <property type="nucleotide sequence ID" value="NZ_VUNH01000002.1"/>
</dbReference>
<organism evidence="2 3">
    <name type="scientific">Pyramidobacter porci</name>
    <dbReference type="NCBI Taxonomy" id="2605789"/>
    <lineage>
        <taxon>Bacteria</taxon>
        <taxon>Thermotogati</taxon>
        <taxon>Synergistota</taxon>
        <taxon>Synergistia</taxon>
        <taxon>Synergistales</taxon>
        <taxon>Dethiosulfovibrionaceae</taxon>
        <taxon>Pyramidobacter</taxon>
    </lineage>
</organism>
<dbReference type="Proteomes" id="UP000473699">
    <property type="component" value="Unassembled WGS sequence"/>
</dbReference>
<dbReference type="EMBL" id="VUNH01000002">
    <property type="protein sequence ID" value="MST54917.1"/>
    <property type="molecule type" value="Genomic_DNA"/>
</dbReference>
<keyword evidence="1" id="KW-0732">Signal</keyword>
<name>A0A6L5YBK9_9BACT</name>
<evidence type="ECO:0000256" key="1">
    <source>
        <dbReference type="SAM" id="SignalP"/>
    </source>
</evidence>
<dbReference type="AlphaFoldDB" id="A0A6L5YBK9"/>
<protein>
    <submittedName>
        <fullName evidence="2">Uncharacterized protein</fullName>
    </submittedName>
</protein>
<keyword evidence="3" id="KW-1185">Reference proteome</keyword>
<feature type="chain" id="PRO_5026652873" evidence="1">
    <location>
        <begin position="21"/>
        <end position="557"/>
    </location>
</feature>
<proteinExistence type="predicted"/>
<reference evidence="2 3" key="1">
    <citation type="submission" date="2019-08" db="EMBL/GenBank/DDBJ databases">
        <title>In-depth cultivation of the pig gut microbiome towards novel bacterial diversity and tailored functional studies.</title>
        <authorList>
            <person name="Wylensek D."/>
            <person name="Hitch T.C.A."/>
            <person name="Clavel T."/>
        </authorList>
    </citation>
    <scope>NUCLEOTIDE SEQUENCE [LARGE SCALE GENOMIC DNA]</scope>
    <source>
        <strain evidence="2 3">SM-530-WT-4B</strain>
    </source>
</reference>
<feature type="signal peptide" evidence="1">
    <location>
        <begin position="1"/>
        <end position="20"/>
    </location>
</feature>